<reference evidence="2 3" key="1">
    <citation type="submission" date="2020-04" db="EMBL/GenBank/DDBJ databases">
        <title>Gordonia sp. nov. TBRC 11910.</title>
        <authorList>
            <person name="Suriyachadkun C."/>
        </authorList>
    </citation>
    <scope>NUCLEOTIDE SEQUENCE [LARGE SCALE GENOMIC DNA]</scope>
    <source>
        <strain evidence="2 3">TBRC 11910</strain>
    </source>
</reference>
<evidence type="ECO:0000256" key="1">
    <source>
        <dbReference type="SAM" id="MobiDB-lite"/>
    </source>
</evidence>
<dbReference type="AlphaFoldDB" id="A0A848L500"/>
<gene>
    <name evidence="2" type="ORF">HH308_15860</name>
</gene>
<comment type="caution">
    <text evidence="2">The sequence shown here is derived from an EMBL/GenBank/DDBJ whole genome shotgun (WGS) entry which is preliminary data.</text>
</comment>
<sequence length="47" mass="4679">MLLGPTSVSERLSVGRWMGPVSCSTSGSAASSTLIGGASSDRHRSAA</sequence>
<accession>A0A848L500</accession>
<name>A0A848L500_9ACTN</name>
<evidence type="ECO:0000313" key="3">
    <source>
        <dbReference type="Proteomes" id="UP000550729"/>
    </source>
</evidence>
<feature type="compositionally biased region" description="Low complexity" evidence="1">
    <location>
        <begin position="22"/>
        <end position="39"/>
    </location>
</feature>
<feature type="region of interest" description="Disordered" evidence="1">
    <location>
        <begin position="21"/>
        <end position="47"/>
    </location>
</feature>
<dbReference type="RefSeq" id="WP_170195199.1">
    <property type="nucleotide sequence ID" value="NZ_JABBNB010000016.1"/>
</dbReference>
<proteinExistence type="predicted"/>
<dbReference type="EMBL" id="JABBNB010000016">
    <property type="protein sequence ID" value="NMO02688.1"/>
    <property type="molecule type" value="Genomic_DNA"/>
</dbReference>
<evidence type="ECO:0000313" key="2">
    <source>
        <dbReference type="EMBL" id="NMO02688.1"/>
    </source>
</evidence>
<protein>
    <submittedName>
        <fullName evidence="2">Uncharacterized protein</fullName>
    </submittedName>
</protein>
<keyword evidence="3" id="KW-1185">Reference proteome</keyword>
<organism evidence="2 3">
    <name type="scientific">Gordonia asplenii</name>
    <dbReference type="NCBI Taxonomy" id="2725283"/>
    <lineage>
        <taxon>Bacteria</taxon>
        <taxon>Bacillati</taxon>
        <taxon>Actinomycetota</taxon>
        <taxon>Actinomycetes</taxon>
        <taxon>Mycobacteriales</taxon>
        <taxon>Gordoniaceae</taxon>
        <taxon>Gordonia</taxon>
    </lineage>
</organism>
<dbReference type="Proteomes" id="UP000550729">
    <property type="component" value="Unassembled WGS sequence"/>
</dbReference>